<dbReference type="Proteomes" id="UP001597045">
    <property type="component" value="Unassembled WGS sequence"/>
</dbReference>
<keyword evidence="2" id="KW-1185">Reference proteome</keyword>
<sequence length="75" mass="8040">APEITARRYRRDELGEYVLHTGDRARLDADGYLYFLGRDDDMAGVAVFLASRAGSYLTGTIIPVDGGIATTASGT</sequence>
<organism evidence="1 2">
    <name type="scientific">Kibdelosporangium lantanae</name>
    <dbReference type="NCBI Taxonomy" id="1497396"/>
    <lineage>
        <taxon>Bacteria</taxon>
        <taxon>Bacillati</taxon>
        <taxon>Actinomycetota</taxon>
        <taxon>Actinomycetes</taxon>
        <taxon>Pseudonocardiales</taxon>
        <taxon>Pseudonocardiaceae</taxon>
        <taxon>Kibdelosporangium</taxon>
    </lineage>
</organism>
<dbReference type="EMBL" id="JBHTIS010003942">
    <property type="protein sequence ID" value="MFD1051878.1"/>
    <property type="molecule type" value="Genomic_DNA"/>
</dbReference>
<accession>A0ABW3MMD6</accession>
<dbReference type="InterPro" id="IPR036291">
    <property type="entry name" value="NAD(P)-bd_dom_sf"/>
</dbReference>
<reference evidence="2" key="1">
    <citation type="journal article" date="2019" name="Int. J. Syst. Evol. Microbiol.">
        <title>The Global Catalogue of Microorganisms (GCM) 10K type strain sequencing project: providing services to taxonomists for standard genome sequencing and annotation.</title>
        <authorList>
            <consortium name="The Broad Institute Genomics Platform"/>
            <consortium name="The Broad Institute Genome Sequencing Center for Infectious Disease"/>
            <person name="Wu L."/>
            <person name="Ma J."/>
        </authorList>
    </citation>
    <scope>NUCLEOTIDE SEQUENCE [LARGE SCALE GENOMIC DNA]</scope>
    <source>
        <strain evidence="2">JCM 31486</strain>
    </source>
</reference>
<proteinExistence type="predicted"/>
<dbReference type="Pfam" id="PF13561">
    <property type="entry name" value="adh_short_C2"/>
    <property type="match status" value="1"/>
</dbReference>
<dbReference type="Gene3D" id="3.40.50.720">
    <property type="entry name" value="NAD(P)-binding Rossmann-like Domain"/>
    <property type="match status" value="1"/>
</dbReference>
<dbReference type="SUPFAM" id="SSF51735">
    <property type="entry name" value="NAD(P)-binding Rossmann-fold domains"/>
    <property type="match status" value="1"/>
</dbReference>
<feature type="non-terminal residue" evidence="1">
    <location>
        <position position="1"/>
    </location>
</feature>
<evidence type="ECO:0000313" key="2">
    <source>
        <dbReference type="Proteomes" id="UP001597045"/>
    </source>
</evidence>
<comment type="caution">
    <text evidence="1">The sequence shown here is derived from an EMBL/GenBank/DDBJ whole genome shotgun (WGS) entry which is preliminary data.</text>
</comment>
<evidence type="ECO:0000313" key="1">
    <source>
        <dbReference type="EMBL" id="MFD1051878.1"/>
    </source>
</evidence>
<gene>
    <name evidence="1" type="ORF">ACFQ1S_43125</name>
</gene>
<dbReference type="SUPFAM" id="SSF56801">
    <property type="entry name" value="Acetyl-CoA synthetase-like"/>
    <property type="match status" value="1"/>
</dbReference>
<name>A0ABW3MMD6_9PSEU</name>
<protein>
    <submittedName>
        <fullName evidence="1">SDR family oxidoreductase</fullName>
    </submittedName>
</protein>
<dbReference type="InterPro" id="IPR002347">
    <property type="entry name" value="SDR_fam"/>
</dbReference>